<keyword evidence="1" id="KW-0812">Transmembrane</keyword>
<feature type="transmembrane region" description="Helical" evidence="1">
    <location>
        <begin position="100"/>
        <end position="122"/>
    </location>
</feature>
<evidence type="ECO:0000313" key="3">
    <source>
        <dbReference type="Proteomes" id="UP001500542"/>
    </source>
</evidence>
<sequence>MSVNLLLGILIGILVVVRVMGRQLLGSMVTQRSLVVMPLVLVIVGLLSARDAFTTASPGELAFFVFDVAVLILIGFARGASTKLTVRDGGLHQKGTAATLGLWLLTIGIRVGAGFAGAAMGLNGSLTTAALLLTFGLSIAAQNVAVYLRAQRLHIPLAAERA</sequence>
<feature type="transmembrane region" description="Helical" evidence="1">
    <location>
        <begin position="61"/>
        <end position="80"/>
    </location>
</feature>
<gene>
    <name evidence="2" type="ORF">GCM10009554_47180</name>
</gene>
<dbReference type="EMBL" id="BAAAHK010000012">
    <property type="protein sequence ID" value="GAA0949007.1"/>
    <property type="molecule type" value="Genomic_DNA"/>
</dbReference>
<keyword evidence="3" id="KW-1185">Reference proteome</keyword>
<evidence type="ECO:0000313" key="2">
    <source>
        <dbReference type="EMBL" id="GAA0949007.1"/>
    </source>
</evidence>
<organism evidence="2 3">
    <name type="scientific">Kribbella koreensis</name>
    <dbReference type="NCBI Taxonomy" id="57909"/>
    <lineage>
        <taxon>Bacteria</taxon>
        <taxon>Bacillati</taxon>
        <taxon>Actinomycetota</taxon>
        <taxon>Actinomycetes</taxon>
        <taxon>Propionibacteriales</taxon>
        <taxon>Kribbellaceae</taxon>
        <taxon>Kribbella</taxon>
    </lineage>
</organism>
<accession>A0ABP4BGA0</accession>
<dbReference type="RefSeq" id="WP_343973981.1">
    <property type="nucleotide sequence ID" value="NZ_BAAAHK010000012.1"/>
</dbReference>
<protein>
    <recommendedName>
        <fullName evidence="4">DUF1453 family protein</fullName>
    </recommendedName>
</protein>
<keyword evidence="1" id="KW-1133">Transmembrane helix</keyword>
<keyword evidence="1" id="KW-0472">Membrane</keyword>
<feature type="transmembrane region" description="Helical" evidence="1">
    <location>
        <begin position="31"/>
        <end position="49"/>
    </location>
</feature>
<dbReference type="Proteomes" id="UP001500542">
    <property type="component" value="Unassembled WGS sequence"/>
</dbReference>
<proteinExistence type="predicted"/>
<evidence type="ECO:0000256" key="1">
    <source>
        <dbReference type="SAM" id="Phobius"/>
    </source>
</evidence>
<comment type="caution">
    <text evidence="2">The sequence shown here is derived from an EMBL/GenBank/DDBJ whole genome shotgun (WGS) entry which is preliminary data.</text>
</comment>
<feature type="transmembrane region" description="Helical" evidence="1">
    <location>
        <begin position="129"/>
        <end position="148"/>
    </location>
</feature>
<reference evidence="3" key="1">
    <citation type="journal article" date="2019" name="Int. J. Syst. Evol. Microbiol.">
        <title>The Global Catalogue of Microorganisms (GCM) 10K type strain sequencing project: providing services to taxonomists for standard genome sequencing and annotation.</title>
        <authorList>
            <consortium name="The Broad Institute Genomics Platform"/>
            <consortium name="The Broad Institute Genome Sequencing Center for Infectious Disease"/>
            <person name="Wu L."/>
            <person name="Ma J."/>
        </authorList>
    </citation>
    <scope>NUCLEOTIDE SEQUENCE [LARGE SCALE GENOMIC DNA]</scope>
    <source>
        <strain evidence="3">JCM 10977</strain>
    </source>
</reference>
<name>A0ABP4BGA0_9ACTN</name>
<evidence type="ECO:0008006" key="4">
    <source>
        <dbReference type="Google" id="ProtNLM"/>
    </source>
</evidence>